<evidence type="ECO:0000313" key="2">
    <source>
        <dbReference type="EMBL" id="NIE47571.1"/>
    </source>
</evidence>
<dbReference type="CDD" id="cd01647">
    <property type="entry name" value="RT_LTR"/>
    <property type="match status" value="1"/>
</dbReference>
<dbReference type="SUPFAM" id="SSF56672">
    <property type="entry name" value="DNA/RNA polymerases"/>
    <property type="match status" value="1"/>
</dbReference>
<reference evidence="2" key="1">
    <citation type="submission" date="2020-03" db="EMBL/GenBank/DDBJ databases">
        <title>A transcriptome and proteome of the tick Rhipicephalus microplus shaped by the genetic composition of its hosts and developmental stage.</title>
        <authorList>
            <person name="Garcia G.R."/>
            <person name="Ribeiro J.M.C."/>
            <person name="Maruyama S.R."/>
            <person name="Gardinasse L.G."/>
            <person name="Nelson K."/>
            <person name="Ferreira B.R."/>
            <person name="Andrade T.G."/>
            <person name="Santos I.K.F.M."/>
        </authorList>
    </citation>
    <scope>NUCLEOTIDE SEQUENCE</scope>
    <source>
        <strain evidence="2">NSGR</strain>
        <tissue evidence="2">Salivary glands</tissue>
    </source>
</reference>
<feature type="domain" description="Reverse transcriptase" evidence="1">
    <location>
        <begin position="144"/>
        <end position="232"/>
    </location>
</feature>
<name>A0A6G5A9A5_RHIMP</name>
<dbReference type="AlphaFoldDB" id="A0A6G5A9A5"/>
<evidence type="ECO:0000259" key="1">
    <source>
        <dbReference type="Pfam" id="PF00078"/>
    </source>
</evidence>
<sequence length="235" mass="26061">MSLHVALSGWTIGTDPQCIVPFAKRDKDITAALAIENSESYCLQGLFEEVLLVPGIGHTIPAEGIPTMNKVLDDFSHLFTTIPGCTALAQHCIDTGDSAPVRCKLRPVNAKKQKIIEDCVNDLLEQRLIRHSTSPWTSAPVLVAKKSGGYRLAVDYRPLNARTRIPAYPMPRTDWLLAQLGRARWFSSFDLSQGFFQIPVSEADMKKQPSSATRAHMSSRECPSGWQVARQLFKP</sequence>
<dbReference type="PANTHER" id="PTHR24559:SF454">
    <property type="entry name" value="RIBONUCLEASE H"/>
    <property type="match status" value="1"/>
</dbReference>
<protein>
    <submittedName>
        <fullName evidence="2">Putative tick transposon</fullName>
    </submittedName>
</protein>
<dbReference type="Pfam" id="PF00078">
    <property type="entry name" value="RVT_1"/>
    <property type="match status" value="1"/>
</dbReference>
<dbReference type="Gene3D" id="3.10.10.10">
    <property type="entry name" value="HIV Type 1 Reverse Transcriptase, subunit A, domain 1"/>
    <property type="match status" value="1"/>
</dbReference>
<dbReference type="PANTHER" id="PTHR24559">
    <property type="entry name" value="TRANSPOSON TY3-I GAG-POL POLYPROTEIN"/>
    <property type="match status" value="1"/>
</dbReference>
<accession>A0A6G5A9A5</accession>
<proteinExistence type="predicted"/>
<dbReference type="EMBL" id="GIKN01005298">
    <property type="protein sequence ID" value="NIE47571.1"/>
    <property type="molecule type" value="Transcribed_RNA"/>
</dbReference>
<dbReference type="InterPro" id="IPR000477">
    <property type="entry name" value="RT_dom"/>
</dbReference>
<dbReference type="InterPro" id="IPR053134">
    <property type="entry name" value="RNA-dir_DNA_polymerase"/>
</dbReference>
<dbReference type="InterPro" id="IPR043502">
    <property type="entry name" value="DNA/RNA_pol_sf"/>
</dbReference>
<dbReference type="GO" id="GO:0071897">
    <property type="term" value="P:DNA biosynthetic process"/>
    <property type="evidence" value="ECO:0007669"/>
    <property type="project" value="UniProtKB-ARBA"/>
</dbReference>
<organism evidence="2">
    <name type="scientific">Rhipicephalus microplus</name>
    <name type="common">Cattle tick</name>
    <name type="synonym">Boophilus microplus</name>
    <dbReference type="NCBI Taxonomy" id="6941"/>
    <lineage>
        <taxon>Eukaryota</taxon>
        <taxon>Metazoa</taxon>
        <taxon>Ecdysozoa</taxon>
        <taxon>Arthropoda</taxon>
        <taxon>Chelicerata</taxon>
        <taxon>Arachnida</taxon>
        <taxon>Acari</taxon>
        <taxon>Parasitiformes</taxon>
        <taxon>Ixodida</taxon>
        <taxon>Ixodoidea</taxon>
        <taxon>Ixodidae</taxon>
        <taxon>Rhipicephalinae</taxon>
        <taxon>Rhipicephalus</taxon>
        <taxon>Boophilus</taxon>
    </lineage>
</organism>